<dbReference type="Proteomes" id="UP000239471">
    <property type="component" value="Unassembled WGS sequence"/>
</dbReference>
<evidence type="ECO:0000256" key="8">
    <source>
        <dbReference type="SAM" id="Phobius"/>
    </source>
</evidence>
<name>A0A2T0BAN0_9CLOT</name>
<feature type="transmembrane region" description="Helical" evidence="8">
    <location>
        <begin position="149"/>
        <end position="170"/>
    </location>
</feature>
<dbReference type="AlphaFoldDB" id="A0A2T0BAN0"/>
<reference evidence="9 10" key="1">
    <citation type="submission" date="2018-03" db="EMBL/GenBank/DDBJ databases">
        <title>Genome sequence of Clostridium vincentii DSM 10228.</title>
        <authorList>
            <person name="Poehlein A."/>
            <person name="Daniel R."/>
        </authorList>
    </citation>
    <scope>NUCLEOTIDE SEQUENCE [LARGE SCALE GENOMIC DNA]</scope>
    <source>
        <strain evidence="9 10">DSM 10228</strain>
    </source>
</reference>
<dbReference type="GO" id="GO:0009372">
    <property type="term" value="P:quorum sensing"/>
    <property type="evidence" value="ECO:0007669"/>
    <property type="project" value="UniProtKB-KW"/>
</dbReference>
<keyword evidence="7 8" id="KW-0472">Membrane</keyword>
<keyword evidence="6 8" id="KW-1133">Transmembrane helix</keyword>
<dbReference type="Pfam" id="PF04647">
    <property type="entry name" value="AgrB"/>
    <property type="match status" value="1"/>
</dbReference>
<dbReference type="RefSeq" id="WP_106060830.1">
    <property type="nucleotide sequence ID" value="NZ_PVXQ01000041.1"/>
</dbReference>
<sequence>MEKLTNNIAGEIAAELNLDNDNKEVIAYGLFAIINIFLSIILIIIFGMIFHVIIEALIVCFTGSLLRKYSGGIHATSPGRCTTIGTIICIGQAILFLFLIGPVITPSLLLFFGIGIFTLAYYFIYKLVPVDSPAKPIRTKEKKIRMKKGAIFVLSGYMVIIIINIFIYISLGDERFMVYSLCIYGGVAWQIFTLTTLGHNTMNKIDVFLTEVLKIKKGGK</sequence>
<protein>
    <submittedName>
        <fullName evidence="9">Putative accessory protein regulator protein</fullName>
    </submittedName>
</protein>
<evidence type="ECO:0000256" key="3">
    <source>
        <dbReference type="ARBA" id="ARBA00022670"/>
    </source>
</evidence>
<keyword evidence="3" id="KW-0645">Protease</keyword>
<dbReference type="OrthoDB" id="2854767at2"/>
<evidence type="ECO:0000313" key="10">
    <source>
        <dbReference type="Proteomes" id="UP000239471"/>
    </source>
</evidence>
<feature type="transmembrane region" description="Helical" evidence="8">
    <location>
        <begin position="107"/>
        <end position="128"/>
    </location>
</feature>
<evidence type="ECO:0000256" key="7">
    <source>
        <dbReference type="ARBA" id="ARBA00023136"/>
    </source>
</evidence>
<keyword evidence="4 8" id="KW-0812">Transmembrane</keyword>
<organism evidence="9 10">
    <name type="scientific">Clostridium vincentii</name>
    <dbReference type="NCBI Taxonomy" id="52704"/>
    <lineage>
        <taxon>Bacteria</taxon>
        <taxon>Bacillati</taxon>
        <taxon>Bacillota</taxon>
        <taxon>Clostridia</taxon>
        <taxon>Eubacteriales</taxon>
        <taxon>Clostridiaceae</taxon>
        <taxon>Clostridium</taxon>
    </lineage>
</organism>
<comment type="caution">
    <text evidence="9">The sequence shown here is derived from an EMBL/GenBank/DDBJ whole genome shotgun (WGS) entry which is preliminary data.</text>
</comment>
<evidence type="ECO:0000256" key="1">
    <source>
        <dbReference type="ARBA" id="ARBA00022475"/>
    </source>
</evidence>
<dbReference type="InterPro" id="IPR006741">
    <property type="entry name" value="AgrB"/>
</dbReference>
<accession>A0A2T0BAN0</accession>
<dbReference type="EMBL" id="PVXQ01000041">
    <property type="protein sequence ID" value="PRR80867.1"/>
    <property type="molecule type" value="Genomic_DNA"/>
</dbReference>
<evidence type="ECO:0000256" key="6">
    <source>
        <dbReference type="ARBA" id="ARBA00022989"/>
    </source>
</evidence>
<dbReference type="GO" id="GO:0008233">
    <property type="term" value="F:peptidase activity"/>
    <property type="evidence" value="ECO:0007669"/>
    <property type="project" value="UniProtKB-KW"/>
</dbReference>
<keyword evidence="5" id="KW-0378">Hydrolase</keyword>
<keyword evidence="2" id="KW-0673">Quorum sensing</keyword>
<feature type="transmembrane region" description="Helical" evidence="8">
    <location>
        <begin position="176"/>
        <end position="197"/>
    </location>
</feature>
<dbReference type="SMART" id="SM00793">
    <property type="entry name" value="AgrB"/>
    <property type="match status" value="1"/>
</dbReference>
<gene>
    <name evidence="9" type="ORF">CLVI_29250</name>
</gene>
<proteinExistence type="predicted"/>
<dbReference type="GO" id="GO:0016020">
    <property type="term" value="C:membrane"/>
    <property type="evidence" value="ECO:0007669"/>
    <property type="project" value="InterPro"/>
</dbReference>
<evidence type="ECO:0000256" key="5">
    <source>
        <dbReference type="ARBA" id="ARBA00022801"/>
    </source>
</evidence>
<keyword evidence="1" id="KW-1003">Cell membrane</keyword>
<evidence type="ECO:0000256" key="2">
    <source>
        <dbReference type="ARBA" id="ARBA00022654"/>
    </source>
</evidence>
<feature type="transmembrane region" description="Helical" evidence="8">
    <location>
        <begin position="81"/>
        <end position="101"/>
    </location>
</feature>
<dbReference type="GO" id="GO:0006508">
    <property type="term" value="P:proteolysis"/>
    <property type="evidence" value="ECO:0007669"/>
    <property type="project" value="UniProtKB-KW"/>
</dbReference>
<keyword evidence="10" id="KW-1185">Reference proteome</keyword>
<feature type="transmembrane region" description="Helical" evidence="8">
    <location>
        <begin position="28"/>
        <end position="61"/>
    </location>
</feature>
<evidence type="ECO:0000256" key="4">
    <source>
        <dbReference type="ARBA" id="ARBA00022692"/>
    </source>
</evidence>
<evidence type="ECO:0000313" key="9">
    <source>
        <dbReference type="EMBL" id="PRR80867.1"/>
    </source>
</evidence>